<dbReference type="Pfam" id="PF07603">
    <property type="entry name" value="Lcl_C"/>
    <property type="match status" value="1"/>
</dbReference>
<evidence type="ECO:0000313" key="2">
    <source>
        <dbReference type="EMBL" id="KKN72797.1"/>
    </source>
</evidence>
<organism evidence="2">
    <name type="scientific">marine sediment metagenome</name>
    <dbReference type="NCBI Taxonomy" id="412755"/>
    <lineage>
        <taxon>unclassified sequences</taxon>
        <taxon>metagenomes</taxon>
        <taxon>ecological metagenomes</taxon>
    </lineage>
</organism>
<name>A0A0F9TD62_9ZZZZ</name>
<dbReference type="InterPro" id="IPR011460">
    <property type="entry name" value="Lcl_C"/>
</dbReference>
<dbReference type="PANTHER" id="PTHR35812:SF1">
    <property type="entry name" value="LIPOPROTEIN"/>
    <property type="match status" value="1"/>
</dbReference>
<proteinExistence type="predicted"/>
<gene>
    <name evidence="2" type="ORF">LCGC14_0406520</name>
</gene>
<evidence type="ECO:0000259" key="1">
    <source>
        <dbReference type="Pfam" id="PF07603"/>
    </source>
</evidence>
<reference evidence="2" key="1">
    <citation type="journal article" date="2015" name="Nature">
        <title>Complex archaea that bridge the gap between prokaryotes and eukaryotes.</title>
        <authorList>
            <person name="Spang A."/>
            <person name="Saw J.H."/>
            <person name="Jorgensen S.L."/>
            <person name="Zaremba-Niedzwiedzka K."/>
            <person name="Martijn J."/>
            <person name="Lind A.E."/>
            <person name="van Eijk R."/>
            <person name="Schleper C."/>
            <person name="Guy L."/>
            <person name="Ettema T.J."/>
        </authorList>
    </citation>
    <scope>NUCLEOTIDE SEQUENCE</scope>
</reference>
<comment type="caution">
    <text evidence="2">The sequence shown here is derived from an EMBL/GenBank/DDBJ whole genome shotgun (WGS) entry which is preliminary data.</text>
</comment>
<feature type="domain" description="Lcl C-terminal" evidence="1">
    <location>
        <begin position="66"/>
        <end position="196"/>
    </location>
</feature>
<protein>
    <recommendedName>
        <fullName evidence="1">Lcl C-terminal domain-containing protein</fullName>
    </recommendedName>
</protein>
<dbReference type="AlphaFoldDB" id="A0A0F9TD62"/>
<dbReference type="PANTHER" id="PTHR35812">
    <property type="entry name" value="LIPOPROTEIN"/>
    <property type="match status" value="1"/>
</dbReference>
<dbReference type="EMBL" id="LAZR01000354">
    <property type="protein sequence ID" value="KKN72797.1"/>
    <property type="molecule type" value="Genomic_DNA"/>
</dbReference>
<sequence length="198" mass="21803">MGIIRPKGPRCRKQVTGQTVQYDSMDDDGQLQEGYARKYVALSTGDYAGTTNITVNGKTIAMENACVIDQNSGLMWLKNTPDSDIGVGNDGLLYWIDAVNNEDIFTFCDAANAAGLAGHSDWRVPNVFELFSLIVEDAGIPAPYINTTYFQCVSTTYWASTTAPDNPVYALYVGFNYGDIYKDRKTTLLCYVRLVRGG</sequence>
<accession>A0A0F9TD62</accession>